<dbReference type="VEuPathDB" id="VectorBase:HLOH_062484"/>
<dbReference type="Proteomes" id="UP000821853">
    <property type="component" value="Chromosome 4"/>
</dbReference>
<keyword evidence="2" id="KW-1185">Reference proteome</keyword>
<sequence>MARSASRELEVDFRPRAELNYLGPPRTQVYAAKDIPVTACPRQFYWANTVQIHNLERFLRPRQGGYWDKAR</sequence>
<comment type="caution">
    <text evidence="1">The sequence shown here is derived from an EMBL/GenBank/DDBJ whole genome shotgun (WGS) entry which is preliminary data.</text>
</comment>
<protein>
    <submittedName>
        <fullName evidence="1">Uncharacterized protein</fullName>
    </submittedName>
</protein>
<evidence type="ECO:0000313" key="2">
    <source>
        <dbReference type="Proteomes" id="UP000821853"/>
    </source>
</evidence>
<organism evidence="1 2">
    <name type="scientific">Haemaphysalis longicornis</name>
    <name type="common">Bush tick</name>
    <dbReference type="NCBI Taxonomy" id="44386"/>
    <lineage>
        <taxon>Eukaryota</taxon>
        <taxon>Metazoa</taxon>
        <taxon>Ecdysozoa</taxon>
        <taxon>Arthropoda</taxon>
        <taxon>Chelicerata</taxon>
        <taxon>Arachnida</taxon>
        <taxon>Acari</taxon>
        <taxon>Parasitiformes</taxon>
        <taxon>Ixodida</taxon>
        <taxon>Ixodoidea</taxon>
        <taxon>Ixodidae</taxon>
        <taxon>Haemaphysalinae</taxon>
        <taxon>Haemaphysalis</taxon>
    </lineage>
</organism>
<dbReference type="AlphaFoldDB" id="A0A9J6GAH1"/>
<dbReference type="EMBL" id="JABSTR010000006">
    <property type="protein sequence ID" value="KAH9372357.1"/>
    <property type="molecule type" value="Genomic_DNA"/>
</dbReference>
<reference evidence="1 2" key="1">
    <citation type="journal article" date="2020" name="Cell">
        <title>Large-Scale Comparative Analyses of Tick Genomes Elucidate Their Genetic Diversity and Vector Capacities.</title>
        <authorList>
            <consortium name="Tick Genome and Microbiome Consortium (TIGMIC)"/>
            <person name="Jia N."/>
            <person name="Wang J."/>
            <person name="Shi W."/>
            <person name="Du L."/>
            <person name="Sun Y."/>
            <person name="Zhan W."/>
            <person name="Jiang J.F."/>
            <person name="Wang Q."/>
            <person name="Zhang B."/>
            <person name="Ji P."/>
            <person name="Bell-Sakyi L."/>
            <person name="Cui X.M."/>
            <person name="Yuan T.T."/>
            <person name="Jiang B.G."/>
            <person name="Yang W.F."/>
            <person name="Lam T.T."/>
            <person name="Chang Q.C."/>
            <person name="Ding S.J."/>
            <person name="Wang X.J."/>
            <person name="Zhu J.G."/>
            <person name="Ruan X.D."/>
            <person name="Zhao L."/>
            <person name="Wei J.T."/>
            <person name="Ye R.Z."/>
            <person name="Que T.C."/>
            <person name="Du C.H."/>
            <person name="Zhou Y.H."/>
            <person name="Cheng J.X."/>
            <person name="Dai P.F."/>
            <person name="Guo W.B."/>
            <person name="Han X.H."/>
            <person name="Huang E.J."/>
            <person name="Li L.F."/>
            <person name="Wei W."/>
            <person name="Gao Y.C."/>
            <person name="Liu J.Z."/>
            <person name="Shao H.Z."/>
            <person name="Wang X."/>
            <person name="Wang C.C."/>
            <person name="Yang T.C."/>
            <person name="Huo Q.B."/>
            <person name="Li W."/>
            <person name="Chen H.Y."/>
            <person name="Chen S.E."/>
            <person name="Zhou L.G."/>
            <person name="Ni X.B."/>
            <person name="Tian J.H."/>
            <person name="Sheng Y."/>
            <person name="Liu T."/>
            <person name="Pan Y.S."/>
            <person name="Xia L.Y."/>
            <person name="Li J."/>
            <person name="Zhao F."/>
            <person name="Cao W.C."/>
        </authorList>
    </citation>
    <scope>NUCLEOTIDE SEQUENCE [LARGE SCALE GENOMIC DNA]</scope>
    <source>
        <strain evidence="1">HaeL-2018</strain>
    </source>
</reference>
<gene>
    <name evidence="1" type="ORF">HPB48_014575</name>
</gene>
<name>A0A9J6GAH1_HAELO</name>
<accession>A0A9J6GAH1</accession>
<proteinExistence type="predicted"/>
<evidence type="ECO:0000313" key="1">
    <source>
        <dbReference type="EMBL" id="KAH9372357.1"/>
    </source>
</evidence>